<evidence type="ECO:0000256" key="6">
    <source>
        <dbReference type="PROSITE-ProRule" id="PRU00169"/>
    </source>
</evidence>
<dbReference type="PANTHER" id="PTHR48111:SF1">
    <property type="entry name" value="TWO-COMPONENT RESPONSE REGULATOR ORR33"/>
    <property type="match status" value="1"/>
</dbReference>
<dbReference type="Proteomes" id="UP000433652">
    <property type="component" value="Unassembled WGS sequence"/>
</dbReference>
<protein>
    <submittedName>
        <fullName evidence="10">Response regulator</fullName>
    </submittedName>
</protein>
<evidence type="ECO:0000259" key="8">
    <source>
        <dbReference type="PROSITE" id="PS50110"/>
    </source>
</evidence>
<dbReference type="Gene3D" id="3.40.50.2300">
    <property type="match status" value="1"/>
</dbReference>
<dbReference type="InterPro" id="IPR039420">
    <property type="entry name" value="WalR-like"/>
</dbReference>
<dbReference type="Gene3D" id="1.10.10.10">
    <property type="entry name" value="Winged helix-like DNA-binding domain superfamily/Winged helix DNA-binding domain"/>
    <property type="match status" value="1"/>
</dbReference>
<evidence type="ECO:0000313" key="10">
    <source>
        <dbReference type="EMBL" id="MXO59977.1"/>
    </source>
</evidence>
<keyword evidence="4 7" id="KW-0238">DNA-binding</keyword>
<keyword evidence="2" id="KW-0902">Two-component regulatory system</keyword>
<dbReference type="SUPFAM" id="SSF46894">
    <property type="entry name" value="C-terminal effector domain of the bipartite response regulators"/>
    <property type="match status" value="1"/>
</dbReference>
<name>A0A6I4SY79_9SPHN</name>
<dbReference type="InterPro" id="IPR001789">
    <property type="entry name" value="Sig_transdc_resp-reg_receiver"/>
</dbReference>
<evidence type="ECO:0000259" key="9">
    <source>
        <dbReference type="PROSITE" id="PS51755"/>
    </source>
</evidence>
<evidence type="ECO:0000256" key="5">
    <source>
        <dbReference type="ARBA" id="ARBA00023163"/>
    </source>
</evidence>
<dbReference type="EMBL" id="WTYM01000042">
    <property type="protein sequence ID" value="MXO59977.1"/>
    <property type="molecule type" value="Genomic_DNA"/>
</dbReference>
<dbReference type="PANTHER" id="PTHR48111">
    <property type="entry name" value="REGULATOR OF RPOS"/>
    <property type="match status" value="1"/>
</dbReference>
<dbReference type="Pfam" id="PF00486">
    <property type="entry name" value="Trans_reg_C"/>
    <property type="match status" value="1"/>
</dbReference>
<evidence type="ECO:0000256" key="7">
    <source>
        <dbReference type="PROSITE-ProRule" id="PRU01091"/>
    </source>
</evidence>
<dbReference type="GO" id="GO:0000976">
    <property type="term" value="F:transcription cis-regulatory region binding"/>
    <property type="evidence" value="ECO:0007669"/>
    <property type="project" value="TreeGrafter"/>
</dbReference>
<keyword evidence="11" id="KW-1185">Reference proteome</keyword>
<evidence type="ECO:0000256" key="3">
    <source>
        <dbReference type="ARBA" id="ARBA00023015"/>
    </source>
</evidence>
<proteinExistence type="predicted"/>
<dbReference type="OrthoDB" id="7407049at2"/>
<sequence>MNLFLIFGTSEEVGSFEEFELNDAKFAFRYLPPEGPSALIEGPCWIFVDWMLPELSGLEMCHRLRADTRTKDAHITMVLELDDIEDRRRALRAGADDYMLQPASRQAMLDRILAHNPVNGFRGAPEMIEAGRLKIMPAAERACWNDEVLTLSPNEFRLLRFIAENPNRVLSRKELISALGKSGDPDYLRTVDVWIKRLRSALRKAGAGQILRTVTNKGYVLDIL</sequence>
<comment type="caution">
    <text evidence="10">The sequence shown here is derived from an EMBL/GenBank/DDBJ whole genome shotgun (WGS) entry which is preliminary data.</text>
</comment>
<dbReference type="InterPro" id="IPR016032">
    <property type="entry name" value="Sig_transdc_resp-reg_C-effctor"/>
</dbReference>
<dbReference type="RefSeq" id="WP_159794933.1">
    <property type="nucleotide sequence ID" value="NZ_WTYM01000042.1"/>
</dbReference>
<dbReference type="GO" id="GO:0005829">
    <property type="term" value="C:cytosol"/>
    <property type="evidence" value="ECO:0007669"/>
    <property type="project" value="TreeGrafter"/>
</dbReference>
<feature type="DNA-binding region" description="OmpR/PhoB-type" evidence="7">
    <location>
        <begin position="125"/>
        <end position="223"/>
    </location>
</feature>
<dbReference type="PROSITE" id="PS50110">
    <property type="entry name" value="RESPONSE_REGULATORY"/>
    <property type="match status" value="1"/>
</dbReference>
<evidence type="ECO:0000256" key="1">
    <source>
        <dbReference type="ARBA" id="ARBA00022553"/>
    </source>
</evidence>
<dbReference type="CDD" id="cd00383">
    <property type="entry name" value="trans_reg_C"/>
    <property type="match status" value="1"/>
</dbReference>
<evidence type="ECO:0000256" key="2">
    <source>
        <dbReference type="ARBA" id="ARBA00023012"/>
    </source>
</evidence>
<dbReference type="Pfam" id="PF00072">
    <property type="entry name" value="Response_reg"/>
    <property type="match status" value="1"/>
</dbReference>
<dbReference type="SMART" id="SM00862">
    <property type="entry name" value="Trans_reg_C"/>
    <property type="match status" value="1"/>
</dbReference>
<accession>A0A6I4SY79</accession>
<organism evidence="10 11">
    <name type="scientific">Croceibacterium salegens</name>
    <dbReference type="NCBI Taxonomy" id="1737568"/>
    <lineage>
        <taxon>Bacteria</taxon>
        <taxon>Pseudomonadati</taxon>
        <taxon>Pseudomonadota</taxon>
        <taxon>Alphaproteobacteria</taxon>
        <taxon>Sphingomonadales</taxon>
        <taxon>Erythrobacteraceae</taxon>
        <taxon>Croceibacterium</taxon>
    </lineage>
</organism>
<dbReference type="GO" id="GO:0000156">
    <property type="term" value="F:phosphorelay response regulator activity"/>
    <property type="evidence" value="ECO:0007669"/>
    <property type="project" value="TreeGrafter"/>
</dbReference>
<keyword evidence="3" id="KW-0805">Transcription regulation</keyword>
<feature type="modified residue" description="4-aspartylphosphate" evidence="6">
    <location>
        <position position="49"/>
    </location>
</feature>
<feature type="domain" description="OmpR/PhoB-type" evidence="9">
    <location>
        <begin position="125"/>
        <end position="223"/>
    </location>
</feature>
<evidence type="ECO:0000313" key="11">
    <source>
        <dbReference type="Proteomes" id="UP000433652"/>
    </source>
</evidence>
<dbReference type="SUPFAM" id="SSF52172">
    <property type="entry name" value="CheY-like"/>
    <property type="match status" value="1"/>
</dbReference>
<dbReference type="InterPro" id="IPR001867">
    <property type="entry name" value="OmpR/PhoB-type_DNA-bd"/>
</dbReference>
<keyword evidence="5" id="KW-0804">Transcription</keyword>
<dbReference type="GO" id="GO:0006355">
    <property type="term" value="P:regulation of DNA-templated transcription"/>
    <property type="evidence" value="ECO:0007669"/>
    <property type="project" value="InterPro"/>
</dbReference>
<evidence type="ECO:0000256" key="4">
    <source>
        <dbReference type="ARBA" id="ARBA00023125"/>
    </source>
</evidence>
<feature type="domain" description="Response regulatory" evidence="8">
    <location>
        <begin position="1"/>
        <end position="116"/>
    </location>
</feature>
<keyword evidence="1 6" id="KW-0597">Phosphoprotein</keyword>
<dbReference type="SMART" id="SM00448">
    <property type="entry name" value="REC"/>
    <property type="match status" value="1"/>
</dbReference>
<dbReference type="AlphaFoldDB" id="A0A6I4SY79"/>
<dbReference type="GO" id="GO:0032993">
    <property type="term" value="C:protein-DNA complex"/>
    <property type="evidence" value="ECO:0007669"/>
    <property type="project" value="TreeGrafter"/>
</dbReference>
<reference evidence="10 11" key="1">
    <citation type="submission" date="2019-12" db="EMBL/GenBank/DDBJ databases">
        <title>Genomic-based taxomic classification of the family Erythrobacteraceae.</title>
        <authorList>
            <person name="Xu L."/>
        </authorList>
    </citation>
    <scope>NUCLEOTIDE SEQUENCE [LARGE SCALE GENOMIC DNA]</scope>
    <source>
        <strain evidence="10 11">MCCC 1K01500</strain>
    </source>
</reference>
<dbReference type="InterPro" id="IPR036388">
    <property type="entry name" value="WH-like_DNA-bd_sf"/>
</dbReference>
<dbReference type="InterPro" id="IPR011006">
    <property type="entry name" value="CheY-like_superfamily"/>
</dbReference>
<dbReference type="PROSITE" id="PS51755">
    <property type="entry name" value="OMPR_PHOB"/>
    <property type="match status" value="1"/>
</dbReference>
<gene>
    <name evidence="10" type="ORF">GRI89_10540</name>
</gene>